<dbReference type="EMBL" id="PJCH01000006">
    <property type="protein sequence ID" value="PQA87665.1"/>
    <property type="molecule type" value="Genomic_DNA"/>
</dbReference>
<evidence type="ECO:0000256" key="1">
    <source>
        <dbReference type="SAM" id="MobiDB-lite"/>
    </source>
</evidence>
<name>A0A2S7K578_9PROT</name>
<evidence type="ECO:0000313" key="3">
    <source>
        <dbReference type="Proteomes" id="UP000239504"/>
    </source>
</evidence>
<protein>
    <submittedName>
        <fullName evidence="2">Uncharacterized protein</fullName>
    </submittedName>
</protein>
<gene>
    <name evidence="2" type="ORF">CW354_11360</name>
</gene>
<reference evidence="2 3" key="1">
    <citation type="submission" date="2017-12" db="EMBL/GenBank/DDBJ databases">
        <authorList>
            <person name="Hurst M.R.H."/>
        </authorList>
    </citation>
    <scope>NUCLEOTIDE SEQUENCE [LARGE SCALE GENOMIC DNA]</scope>
    <source>
        <strain evidence="2 3">SY-3-19</strain>
    </source>
</reference>
<feature type="region of interest" description="Disordered" evidence="1">
    <location>
        <begin position="1"/>
        <end position="36"/>
    </location>
</feature>
<dbReference type="AlphaFoldDB" id="A0A2S7K578"/>
<sequence length="61" mass="6721">MVAGKMDTRKANSKKDMRRSCAVTGRARKTKRRNALAGARTSLIAGETGQRVFIHKRSCDA</sequence>
<comment type="caution">
    <text evidence="2">The sequence shown here is derived from an EMBL/GenBank/DDBJ whole genome shotgun (WGS) entry which is preliminary data.</text>
</comment>
<dbReference type="Proteomes" id="UP000239504">
    <property type="component" value="Unassembled WGS sequence"/>
</dbReference>
<keyword evidence="3" id="KW-1185">Reference proteome</keyword>
<accession>A0A2S7K578</accession>
<organism evidence="2 3">
    <name type="scientific">Hyphococcus luteus</name>
    <dbReference type="NCBI Taxonomy" id="2058213"/>
    <lineage>
        <taxon>Bacteria</taxon>
        <taxon>Pseudomonadati</taxon>
        <taxon>Pseudomonadota</taxon>
        <taxon>Alphaproteobacteria</taxon>
        <taxon>Parvularculales</taxon>
        <taxon>Parvularculaceae</taxon>
        <taxon>Hyphococcus</taxon>
    </lineage>
</organism>
<proteinExistence type="predicted"/>
<feature type="compositionally biased region" description="Basic and acidic residues" evidence="1">
    <location>
        <begin position="1"/>
        <end position="19"/>
    </location>
</feature>
<evidence type="ECO:0000313" key="2">
    <source>
        <dbReference type="EMBL" id="PQA87665.1"/>
    </source>
</evidence>